<dbReference type="AlphaFoldDB" id="A0A934MN07"/>
<sequence>MAVTVKRVLVQGEATFTISCNELMALVTPEQAADEVYMAEWLREQSYKIVAAGHSSHSECEYSNDLAVEISQETADKFTGKIISKEAWEAVKGESESNAAGTP</sequence>
<keyword evidence="2" id="KW-1185">Reference proteome</keyword>
<gene>
    <name evidence="1" type="ORF">JFN88_04025</name>
</gene>
<accession>A0A934MN07</accession>
<evidence type="ECO:0000313" key="1">
    <source>
        <dbReference type="EMBL" id="MBJ6360491.1"/>
    </source>
</evidence>
<name>A0A934MN07_9BACL</name>
<protein>
    <submittedName>
        <fullName evidence="1">Uncharacterized protein</fullName>
    </submittedName>
</protein>
<dbReference type="EMBL" id="JAELUP010000009">
    <property type="protein sequence ID" value="MBJ6360491.1"/>
    <property type="molecule type" value="Genomic_DNA"/>
</dbReference>
<evidence type="ECO:0000313" key="2">
    <source>
        <dbReference type="Proteomes" id="UP000640274"/>
    </source>
</evidence>
<dbReference type="Proteomes" id="UP000640274">
    <property type="component" value="Unassembled WGS sequence"/>
</dbReference>
<reference evidence="1" key="1">
    <citation type="submission" date="2020-12" db="EMBL/GenBank/DDBJ databases">
        <authorList>
            <person name="Huq M.A."/>
        </authorList>
    </citation>
    <scope>NUCLEOTIDE SEQUENCE</scope>
    <source>
        <strain evidence="1">MAHUQ-46</strain>
    </source>
</reference>
<comment type="caution">
    <text evidence="1">The sequence shown here is derived from an EMBL/GenBank/DDBJ whole genome shotgun (WGS) entry which is preliminary data.</text>
</comment>
<organism evidence="1 2">
    <name type="scientific">Paenibacillus roseus</name>
    <dbReference type="NCBI Taxonomy" id="2798579"/>
    <lineage>
        <taxon>Bacteria</taxon>
        <taxon>Bacillati</taxon>
        <taxon>Bacillota</taxon>
        <taxon>Bacilli</taxon>
        <taxon>Bacillales</taxon>
        <taxon>Paenibacillaceae</taxon>
        <taxon>Paenibacillus</taxon>
    </lineage>
</organism>
<dbReference type="RefSeq" id="WP_199018046.1">
    <property type="nucleotide sequence ID" value="NZ_JAELUP010000009.1"/>
</dbReference>
<proteinExistence type="predicted"/>